<dbReference type="Pfam" id="PF08448">
    <property type="entry name" value="PAS_4"/>
    <property type="match status" value="1"/>
</dbReference>
<evidence type="ECO:0000256" key="1">
    <source>
        <dbReference type="ARBA" id="ARBA00022801"/>
    </source>
</evidence>
<dbReference type="SMART" id="SM00065">
    <property type="entry name" value="GAF"/>
    <property type="match status" value="1"/>
</dbReference>
<dbReference type="Pfam" id="PF01590">
    <property type="entry name" value="GAF"/>
    <property type="match status" value="1"/>
</dbReference>
<gene>
    <name evidence="3" type="ORF">J4709_44115</name>
</gene>
<dbReference type="SUPFAM" id="SSF81606">
    <property type="entry name" value="PP2C-like"/>
    <property type="match status" value="1"/>
</dbReference>
<proteinExistence type="predicted"/>
<dbReference type="InterPro" id="IPR052016">
    <property type="entry name" value="Bact_Sigma-Reg"/>
</dbReference>
<dbReference type="NCBIfam" id="TIGR00229">
    <property type="entry name" value="sensory_box"/>
    <property type="match status" value="1"/>
</dbReference>
<evidence type="ECO:0000259" key="2">
    <source>
        <dbReference type="PROSITE" id="PS50112"/>
    </source>
</evidence>
<dbReference type="InterPro" id="IPR013656">
    <property type="entry name" value="PAS_4"/>
</dbReference>
<dbReference type="InterPro" id="IPR001932">
    <property type="entry name" value="PPM-type_phosphatase-like_dom"/>
</dbReference>
<dbReference type="CDD" id="cd00130">
    <property type="entry name" value="PAS"/>
    <property type="match status" value="1"/>
</dbReference>
<dbReference type="Gene3D" id="3.60.40.10">
    <property type="entry name" value="PPM-type phosphatase domain"/>
    <property type="match status" value="1"/>
</dbReference>
<dbReference type="PANTHER" id="PTHR43156">
    <property type="entry name" value="STAGE II SPORULATION PROTEIN E-RELATED"/>
    <property type="match status" value="1"/>
</dbReference>
<keyword evidence="4" id="KW-1185">Reference proteome</keyword>
<dbReference type="RefSeq" id="WP_208251193.1">
    <property type="nucleotide sequence ID" value="NZ_JAGEPF010000036.1"/>
</dbReference>
<dbReference type="InterPro" id="IPR000014">
    <property type="entry name" value="PAS"/>
</dbReference>
<dbReference type="InterPro" id="IPR003018">
    <property type="entry name" value="GAF"/>
</dbReference>
<evidence type="ECO:0000313" key="4">
    <source>
        <dbReference type="Proteomes" id="UP000680206"/>
    </source>
</evidence>
<keyword evidence="1" id="KW-0378">Hydrolase</keyword>
<dbReference type="InterPro" id="IPR036890">
    <property type="entry name" value="HATPase_C_sf"/>
</dbReference>
<dbReference type="SMART" id="SM00091">
    <property type="entry name" value="PAS"/>
    <property type="match status" value="1"/>
</dbReference>
<sequence length="779" mass="85384">MKRWGEAPFEAHLPPETVLSQMEMAVIVCDRFSNVIYGNAFARQLFGFGGDEIIGHSILSLGIAEEDHEQATELARHVLKGGVWEGTFCNLRADGTTVYTRAHAVPLRHPSGAVDGVVIFAREALRSNQRDQERYGLLERIGERLAGSLELEATLRRVADTLVPQFADHCFIDLYSGDRLYRRVSRHAGDWEPPPGTWAEVGEPVSYPPGHFSAKAMARRDAVLVEDMVQHRFAAPSESSLRLGESMGITSVISAPLLVRGELLGVMSLALSNLSKRPDPHYDGFDRDLLGAIASRVALAVDNALLFEEERETALAFQKHLLPGEQPPPLDGLQIAWRYEPARPLESHGHGIQTQVGGDWYDVIPLSAGRVGLVIGDVEGRGARAAAVMGQLRAALRAFAQDDKPPADILRKLDEWVRTMTRPERMRSGWNSDDLVRPPLVSCTYFVYDAWSRVLEFANAGHDPPLLIVGGDVGELDFESEGAMLGVRAPGMGGEILFNEEQCELQPGSTLVLYTDGLIDRRPKDDGEYYTREESREMVRDAVQRVARGGVEVIANAAYEAVPGDIDDDVAIVVIRTAGDELAVEERTFPAEPIMVSEARRMAADAFASWGMLDEQAELACLLVSEVVTNVVLHATATPQPRRETVVPVPAGPPGRGGEPLSAPPPVQFNTAQVGGAFDAPLDPAIDAGGFDEDDWDLGADLGRREPPTKEFRLRLRRGNDAIWVEVFDSDMRLPRIRSAGETDEGGRGLYLVDQLATRWGARPTNDGKAVWFELPLTP</sequence>
<dbReference type="SMART" id="SM00331">
    <property type="entry name" value="PP2C_SIG"/>
    <property type="match status" value="1"/>
</dbReference>
<dbReference type="SUPFAM" id="SSF55781">
    <property type="entry name" value="GAF domain-like"/>
    <property type="match status" value="1"/>
</dbReference>
<dbReference type="Gene3D" id="3.30.450.20">
    <property type="entry name" value="PAS domain"/>
    <property type="match status" value="1"/>
</dbReference>
<reference evidence="3 4" key="1">
    <citation type="submission" date="2021-03" db="EMBL/GenBank/DDBJ databases">
        <title>Actinomadura violae sp. nov., isolated from lichen in Thailand.</title>
        <authorList>
            <person name="Kanchanasin P."/>
            <person name="Saeng-In P."/>
            <person name="Phongsopitanun W."/>
            <person name="Yuki M."/>
            <person name="Kudo T."/>
            <person name="Ohkuma M."/>
            <person name="Tanasupawat S."/>
        </authorList>
    </citation>
    <scope>NUCLEOTIDE SEQUENCE [LARGE SCALE GENOMIC DNA]</scope>
    <source>
        <strain evidence="3 4">LCR2-06</strain>
    </source>
</reference>
<feature type="domain" description="PAS" evidence="2">
    <location>
        <begin position="18"/>
        <end position="82"/>
    </location>
</feature>
<dbReference type="SUPFAM" id="SSF55785">
    <property type="entry name" value="PYP-like sensor domain (PAS domain)"/>
    <property type="match status" value="1"/>
</dbReference>
<dbReference type="Proteomes" id="UP000680206">
    <property type="component" value="Unassembled WGS sequence"/>
</dbReference>
<name>A0ABS3S6E2_9ACTN</name>
<dbReference type="Gene3D" id="3.30.565.10">
    <property type="entry name" value="Histidine kinase-like ATPase, C-terminal domain"/>
    <property type="match status" value="1"/>
</dbReference>
<dbReference type="PROSITE" id="PS50112">
    <property type="entry name" value="PAS"/>
    <property type="match status" value="1"/>
</dbReference>
<accession>A0ABS3S6E2</accession>
<dbReference type="PANTHER" id="PTHR43156:SF2">
    <property type="entry name" value="STAGE II SPORULATION PROTEIN E"/>
    <property type="match status" value="1"/>
</dbReference>
<dbReference type="Pfam" id="PF07228">
    <property type="entry name" value="SpoIIE"/>
    <property type="match status" value="1"/>
</dbReference>
<dbReference type="InterPro" id="IPR036457">
    <property type="entry name" value="PPM-type-like_dom_sf"/>
</dbReference>
<dbReference type="InterPro" id="IPR029016">
    <property type="entry name" value="GAF-like_dom_sf"/>
</dbReference>
<dbReference type="EMBL" id="JAGEPF010000036">
    <property type="protein sequence ID" value="MBO2464578.1"/>
    <property type="molecule type" value="Genomic_DNA"/>
</dbReference>
<comment type="caution">
    <text evidence="3">The sequence shown here is derived from an EMBL/GenBank/DDBJ whole genome shotgun (WGS) entry which is preliminary data.</text>
</comment>
<protein>
    <submittedName>
        <fullName evidence="3">SpoIIE family protein phosphatase</fullName>
    </submittedName>
</protein>
<dbReference type="CDD" id="cd16936">
    <property type="entry name" value="HATPase_RsbW-like"/>
    <property type="match status" value="1"/>
</dbReference>
<organism evidence="3 4">
    <name type="scientific">Actinomadura violacea</name>
    <dbReference type="NCBI Taxonomy" id="2819934"/>
    <lineage>
        <taxon>Bacteria</taxon>
        <taxon>Bacillati</taxon>
        <taxon>Actinomycetota</taxon>
        <taxon>Actinomycetes</taxon>
        <taxon>Streptosporangiales</taxon>
        <taxon>Thermomonosporaceae</taxon>
        <taxon>Actinomadura</taxon>
    </lineage>
</organism>
<evidence type="ECO:0000313" key="3">
    <source>
        <dbReference type="EMBL" id="MBO2464578.1"/>
    </source>
</evidence>
<dbReference type="InterPro" id="IPR035965">
    <property type="entry name" value="PAS-like_dom_sf"/>
</dbReference>
<dbReference type="Gene3D" id="3.30.450.40">
    <property type="match status" value="1"/>
</dbReference>